<organism evidence="1 2">
    <name type="scientific">Achromobacter pulmonis</name>
    <dbReference type="NCBI Taxonomy" id="1389932"/>
    <lineage>
        <taxon>Bacteria</taxon>
        <taxon>Pseudomonadati</taxon>
        <taxon>Pseudomonadota</taxon>
        <taxon>Betaproteobacteria</taxon>
        <taxon>Burkholderiales</taxon>
        <taxon>Alcaligenaceae</taxon>
        <taxon>Achromobacter</taxon>
    </lineage>
</organism>
<proteinExistence type="predicted"/>
<evidence type="ECO:0000313" key="1">
    <source>
        <dbReference type="EMBL" id="CAB3887048.1"/>
    </source>
</evidence>
<accession>A0A6S7DEF0</accession>
<reference evidence="1 2" key="1">
    <citation type="submission" date="2020-04" db="EMBL/GenBank/DDBJ databases">
        <authorList>
            <person name="De Canck E."/>
        </authorList>
    </citation>
    <scope>NUCLEOTIDE SEQUENCE [LARGE SCALE GENOMIC DNA]</scope>
    <source>
        <strain evidence="1 2">LMG 26788</strain>
    </source>
</reference>
<sequence>MKLVLDASVALSWLQLPSQTPVGKRSRYWKA</sequence>
<name>A0A6S7DEF0_9BURK</name>
<keyword evidence="2" id="KW-1185">Reference proteome</keyword>
<dbReference type="EMBL" id="CADIKZ010000009">
    <property type="protein sequence ID" value="CAB3887048.1"/>
    <property type="molecule type" value="Genomic_DNA"/>
</dbReference>
<gene>
    <name evidence="1" type="ORF">LMG26788_03588</name>
</gene>
<protein>
    <submittedName>
        <fullName evidence="1">Uncharacterized protein</fullName>
    </submittedName>
</protein>
<dbReference type="Proteomes" id="UP000494203">
    <property type="component" value="Unassembled WGS sequence"/>
</dbReference>
<evidence type="ECO:0000313" key="2">
    <source>
        <dbReference type="Proteomes" id="UP000494203"/>
    </source>
</evidence>
<dbReference type="AlphaFoldDB" id="A0A6S7DEF0"/>